<sequence length="1565" mass="172269">MNCTWKALLLLTAFVSSLGFNLDTEKPTHFHMDVSGFGYSVAQYDDTWVVVGAPKEIRATNQMGGLYRCAYDVEKCEPVHFQVPPEAVNMSLGLSLTAASNPSRLLACGPTVHHTCRENIYLTGLCFLLGSSNPPYQRFPTAPQECPRQDQDIVFLIDGSGSISSRDFQTMLKFVETVMRQFHRPRTQFSLMQFSHQFLTHFTFNDFVSAVNPLSRLNSVRQLGGFTYTATAIKRAITELFTAQSGARKDATRVLIVITDGKKEGDNLDYNDVIPLARTAGVTRYAIGVGRAFSSVYSQQELVNIASMPSQEHVFSVENFEALKDIQNQLKEKIFAIEGTETASSSSFELEMSQEGFSAAFTPDGPVLGAVGSFSWSGGAFLYPPNTRPTFINMSKENVDMRDAYLGYSTALAFWKGVYSLVLGAPRHQHMGKVVIFTQKSQKWRPKSEVSGTQRISGSQFFSRLQYFGQSLSGGQDLTRDGLVDLAVGSKGHVLLLRTRPILRMSSTIHFSPTEISRSVFECQEQVASVQTLGDAIVCLHIYESPRTQLGDLQSSVTFDLALDPGRLSPRAIFKETKTQALTRVKTLGLNKYCENVKLLLPACVEDSVTPVTLRFNFSLVGMPIPSHQNLQPMLAVDEQTYYTASLPFEKNCGADHICQDDLGIVFGFPDLETLVVGSDLELTVDVTVSNDGEDSYGTTVTLLYPVGLSFRRVAEGRVLLRGREENQRRQQPLHLTCDSTPSRNQGLWTTSCSISHVIFRGGAQMTFLVTFDVSPKAVLGDRLPLTARVISENDIPESNKTTFHLELPVKYAVYTVISRTGLPSISTSQPQKREAVWLNTDTRQVNNLGQRDIPASINFWVPVELKGEAVWTVMVSHGQSLPTRCYQNRLVPTQSDFLAHMRRSPVLDCSIADCLHFRCDIPSLGIQDELDFILKGNLSFSWVSQTKTVLEMYEVHNPVPLIVGSSVGGLLLLALITAALYKVSDLSFPQQDLILLLLQVLAFCDGSSLDVEKPTVFSEDAAGFGQTVVQFGGSRLVVGAPLEVVEVNQTGQLYDCAPATGMCQPILLPIPLEAVNMSLGLSLVAATNHSHLLACGPTVQRACAKNMYAKGSCLLLGSSLQFIQAVPATLPECPVQDMDIAFLIDGSGSIEKSDFSQMKTFVKALMGLFSSNNTLFSLMQYSNILKTHFTFTKFRSSSNPQSLVDSIVQLRGLTFTATGIQKVVKELFHSKNGARKNAKKILIVITDGQKYRDPLMYSDVIPQAEKANITRYAIGVGDAFQEPSALQELNTIGSAPPQDHVFKVDNFVALGSIQKQLQEKIFAIEGDIQSSVKYDLALDPGRLISRAVFDETKSWTLTRRKTLGLGDHCETIKLLLPDCVEDVVSPIILRLNFSLVGDSSRNLRPGLAVGSQDHVMASLPFEKSCKQELQCEGDLGISFNFSGLQILVVGSSLELTVTVTVWNEGEDSYGTLVKFYYPAGLSYRRVTEIQVETVLEEYEVYEPISLIVGSSVGGLLVLALITAALYKLGFFKRRYKEMLDDKPAAPATASEASFSGENPYMLPS</sequence>
<evidence type="ECO:0000313" key="18">
    <source>
        <dbReference type="EMBL" id="ERE78868.1"/>
    </source>
</evidence>
<evidence type="ECO:0000313" key="19">
    <source>
        <dbReference type="Proteomes" id="UP000030759"/>
    </source>
</evidence>
<dbReference type="GO" id="GO:0005178">
    <property type="term" value="F:integrin binding"/>
    <property type="evidence" value="ECO:0007669"/>
    <property type="project" value="TreeGrafter"/>
</dbReference>
<dbReference type="GO" id="GO:0009897">
    <property type="term" value="C:external side of plasma membrane"/>
    <property type="evidence" value="ECO:0007669"/>
    <property type="project" value="TreeGrafter"/>
</dbReference>
<feature type="repeat" description="FG-GAP" evidence="15">
    <location>
        <begin position="23"/>
        <end position="78"/>
    </location>
</feature>
<dbReference type="PROSITE" id="PS51470">
    <property type="entry name" value="FG_GAP"/>
    <property type="match status" value="4"/>
</dbReference>
<dbReference type="GO" id="GO:0008305">
    <property type="term" value="C:integrin complex"/>
    <property type="evidence" value="ECO:0007669"/>
    <property type="project" value="InterPro"/>
</dbReference>
<evidence type="ECO:0000256" key="9">
    <source>
        <dbReference type="ARBA" id="ARBA00022989"/>
    </source>
</evidence>
<proteinExistence type="inferred from homology"/>
<dbReference type="InterPro" id="IPR032695">
    <property type="entry name" value="Integrin_dom_sf"/>
</dbReference>
<dbReference type="FunFam" id="3.40.50.410:FF:000067">
    <property type="entry name" value="Integrin alpha M"/>
    <property type="match status" value="1"/>
</dbReference>
<feature type="domain" description="VWFA" evidence="17">
    <location>
        <begin position="152"/>
        <end position="330"/>
    </location>
</feature>
<dbReference type="InterPro" id="IPR048285">
    <property type="entry name" value="Integrin_alpha_Ig-like_2"/>
</dbReference>
<dbReference type="SUPFAM" id="SSF69318">
    <property type="entry name" value="Integrin alpha N-terminal domain"/>
    <property type="match status" value="1"/>
</dbReference>
<keyword evidence="14" id="KW-0325">Glycoprotein</keyword>
<dbReference type="GO" id="GO:0098609">
    <property type="term" value="P:cell-cell adhesion"/>
    <property type="evidence" value="ECO:0007669"/>
    <property type="project" value="TreeGrafter"/>
</dbReference>
<evidence type="ECO:0000256" key="13">
    <source>
        <dbReference type="ARBA" id="ARBA00023170"/>
    </source>
</evidence>
<dbReference type="Pfam" id="PF00092">
    <property type="entry name" value="VWA"/>
    <property type="match status" value="2"/>
</dbReference>
<evidence type="ECO:0000256" key="1">
    <source>
        <dbReference type="ARBA" id="ARBA00004479"/>
    </source>
</evidence>
<comment type="subcellular location">
    <subcellularLocation>
        <location evidence="1 16">Membrane</location>
        <topology evidence="1 16">Single-pass type I membrane protein</topology>
    </subcellularLocation>
</comment>
<dbReference type="PRINTS" id="PR00453">
    <property type="entry name" value="VWFADOMAIN"/>
</dbReference>
<evidence type="ECO:0000256" key="4">
    <source>
        <dbReference type="ARBA" id="ARBA00022723"/>
    </source>
</evidence>
<organism evidence="18 19">
    <name type="scientific">Cricetulus griseus</name>
    <name type="common">Chinese hamster</name>
    <name type="synonym">Cricetulus barabensis griseus</name>
    <dbReference type="NCBI Taxonomy" id="10029"/>
    <lineage>
        <taxon>Eukaryota</taxon>
        <taxon>Metazoa</taxon>
        <taxon>Chordata</taxon>
        <taxon>Craniata</taxon>
        <taxon>Vertebrata</taxon>
        <taxon>Euteleostomi</taxon>
        <taxon>Mammalia</taxon>
        <taxon>Eutheria</taxon>
        <taxon>Euarchontoglires</taxon>
        <taxon>Glires</taxon>
        <taxon>Rodentia</taxon>
        <taxon>Myomorpha</taxon>
        <taxon>Muroidea</taxon>
        <taxon>Cricetidae</taxon>
        <taxon>Cricetinae</taxon>
        <taxon>Cricetulus</taxon>
    </lineage>
</organism>
<dbReference type="Pfam" id="PF08441">
    <property type="entry name" value="Integrin_A_Ig_1"/>
    <property type="match status" value="2"/>
</dbReference>
<keyword evidence="13 16" id="KW-0675">Receptor</keyword>
<keyword evidence="6" id="KW-0677">Repeat</keyword>
<feature type="domain" description="VWFA" evidence="17">
    <location>
        <begin position="1140"/>
        <end position="1322"/>
    </location>
</feature>
<feature type="repeat" description="FG-GAP" evidence="15">
    <location>
        <begin position="1011"/>
        <end position="1066"/>
    </location>
</feature>
<evidence type="ECO:0000256" key="10">
    <source>
        <dbReference type="ARBA" id="ARBA00023037"/>
    </source>
</evidence>
<gene>
    <name evidence="18" type="ORF">H671_3g10028</name>
</gene>
<feature type="chain" id="PRO_5001422635" evidence="16">
    <location>
        <begin position="20"/>
        <end position="1565"/>
    </location>
</feature>
<dbReference type="SUPFAM" id="SSF53300">
    <property type="entry name" value="vWA-like"/>
    <property type="match status" value="2"/>
</dbReference>
<dbReference type="FunFam" id="2.60.40.1460:FF:000001">
    <property type="entry name" value="Integrin, alpha V"/>
    <property type="match status" value="1"/>
</dbReference>
<dbReference type="Proteomes" id="UP000030759">
    <property type="component" value="Unassembled WGS sequence"/>
</dbReference>
<dbReference type="Pfam" id="PF21520">
    <property type="entry name" value="ITGAX-like_Ig_3"/>
    <property type="match status" value="1"/>
</dbReference>
<keyword evidence="4" id="KW-0479">Metal-binding</keyword>
<dbReference type="PROSITE" id="PS50234">
    <property type="entry name" value="VWFA"/>
    <property type="match status" value="2"/>
</dbReference>
<dbReference type="Gene3D" id="2.60.40.1510">
    <property type="entry name" value="ntegrin, alpha v. Chain A, domain 3"/>
    <property type="match status" value="2"/>
</dbReference>
<dbReference type="GO" id="GO:0007160">
    <property type="term" value="P:cell-matrix adhesion"/>
    <property type="evidence" value="ECO:0007669"/>
    <property type="project" value="TreeGrafter"/>
</dbReference>
<dbReference type="Gene3D" id="2.60.40.1530">
    <property type="entry name" value="ntegrin, alpha v. Chain A, domain 4"/>
    <property type="match status" value="1"/>
</dbReference>
<dbReference type="CDD" id="cd01469">
    <property type="entry name" value="vWA_integrins_alpha_subunit"/>
    <property type="match status" value="2"/>
</dbReference>
<evidence type="ECO:0000256" key="15">
    <source>
        <dbReference type="PROSITE-ProRule" id="PRU00803"/>
    </source>
</evidence>
<dbReference type="SMART" id="SM00191">
    <property type="entry name" value="Int_alpha"/>
    <property type="match status" value="4"/>
</dbReference>
<evidence type="ECO:0000256" key="3">
    <source>
        <dbReference type="ARBA" id="ARBA00022692"/>
    </source>
</evidence>
<evidence type="ECO:0000256" key="14">
    <source>
        <dbReference type="ARBA" id="ARBA00023180"/>
    </source>
</evidence>
<keyword evidence="12" id="KW-1015">Disulfide bond</keyword>
<keyword evidence="7" id="KW-0106">Calcium</keyword>
<reference evidence="19" key="1">
    <citation type="journal article" date="2013" name="Nat. Biotechnol.">
        <title>Chinese hamster genome sequenced from sorted chromosomes.</title>
        <authorList>
            <person name="Brinkrolf K."/>
            <person name="Rupp O."/>
            <person name="Laux H."/>
            <person name="Kollin F."/>
            <person name="Ernst W."/>
            <person name="Linke B."/>
            <person name="Kofler R."/>
            <person name="Romand S."/>
            <person name="Hesse F."/>
            <person name="Budach W.E."/>
            <person name="Galosy S."/>
            <person name="Muller D."/>
            <person name="Noll T."/>
            <person name="Wienberg J."/>
            <person name="Jostock T."/>
            <person name="Leonard M."/>
            <person name="Grillari J."/>
            <person name="Tauch A."/>
            <person name="Goesmann A."/>
            <person name="Helk B."/>
            <person name="Mott J.E."/>
            <person name="Puhler A."/>
            <person name="Borth N."/>
        </authorList>
    </citation>
    <scope>NUCLEOTIDE SEQUENCE [LARGE SCALE GENOMIC DNA]</scope>
    <source>
        <strain evidence="19">17A/GY</strain>
    </source>
</reference>
<dbReference type="InterPro" id="IPR013519">
    <property type="entry name" value="Int_alpha_beta-p"/>
</dbReference>
<dbReference type="FunFam" id="1.20.5.930:FF:000004">
    <property type="entry name" value="Integrin subunit alpha M"/>
    <property type="match status" value="1"/>
</dbReference>
<feature type="signal peptide" evidence="16">
    <location>
        <begin position="1"/>
        <end position="19"/>
    </location>
</feature>
<dbReference type="GO" id="GO:0007229">
    <property type="term" value="P:integrin-mediated signaling pathway"/>
    <property type="evidence" value="ECO:0007669"/>
    <property type="project" value="UniProtKB-KW"/>
</dbReference>
<keyword evidence="8 16" id="KW-0130">Cell adhesion</keyword>
<dbReference type="FunFam" id="3.40.50.410:FF:000012">
    <property type="entry name" value="Integrin, alpha 10"/>
    <property type="match status" value="1"/>
</dbReference>
<dbReference type="Pfam" id="PF00357">
    <property type="entry name" value="Integrin_alpha"/>
    <property type="match status" value="1"/>
</dbReference>
<evidence type="ECO:0000256" key="2">
    <source>
        <dbReference type="ARBA" id="ARBA00008054"/>
    </source>
</evidence>
<evidence type="ECO:0000256" key="16">
    <source>
        <dbReference type="RuleBase" id="RU003762"/>
    </source>
</evidence>
<evidence type="ECO:0000259" key="17">
    <source>
        <dbReference type="PROSITE" id="PS50234"/>
    </source>
</evidence>
<evidence type="ECO:0000256" key="5">
    <source>
        <dbReference type="ARBA" id="ARBA00022729"/>
    </source>
</evidence>
<protein>
    <submittedName>
        <fullName evidence="18">Integrin alpha-X</fullName>
    </submittedName>
</protein>
<evidence type="ECO:0000256" key="6">
    <source>
        <dbReference type="ARBA" id="ARBA00022737"/>
    </source>
</evidence>
<keyword evidence="10 16" id="KW-0401">Integrin</keyword>
<keyword evidence="5 16" id="KW-0732">Signal</keyword>
<dbReference type="Pfam" id="PF20805">
    <property type="entry name" value="Integrin_A_Ig_2"/>
    <property type="match status" value="2"/>
</dbReference>
<dbReference type="InterPro" id="IPR048633">
    <property type="entry name" value="ITGAX-like_Ig_3"/>
</dbReference>
<comment type="similarity">
    <text evidence="2 16">Belongs to the integrin alpha chain family.</text>
</comment>
<dbReference type="InterPro" id="IPR000413">
    <property type="entry name" value="Integrin_alpha"/>
</dbReference>
<dbReference type="InterPro" id="IPR013649">
    <property type="entry name" value="Integrin_alpha_Ig-like_1"/>
</dbReference>
<dbReference type="Gene3D" id="2.130.10.130">
    <property type="entry name" value="Integrin alpha, N-terminal"/>
    <property type="match status" value="2"/>
</dbReference>
<dbReference type="GO" id="GO:0033627">
    <property type="term" value="P:cell adhesion mediated by integrin"/>
    <property type="evidence" value="ECO:0007669"/>
    <property type="project" value="TreeGrafter"/>
</dbReference>
<dbReference type="Gene3D" id="3.40.50.410">
    <property type="entry name" value="von Willebrand factor, type A domain"/>
    <property type="match status" value="2"/>
</dbReference>
<dbReference type="PANTHER" id="PTHR23220:SF118">
    <property type="entry name" value="INTEGRIN ALPHA-X"/>
    <property type="match status" value="1"/>
</dbReference>
<accession>A0A061IC46</accession>
<dbReference type="InterPro" id="IPR036465">
    <property type="entry name" value="vWFA_dom_sf"/>
</dbReference>
<evidence type="ECO:0000256" key="12">
    <source>
        <dbReference type="ARBA" id="ARBA00023157"/>
    </source>
</evidence>
<feature type="repeat" description="FG-GAP" evidence="15">
    <location>
        <begin position="341"/>
        <end position="392"/>
    </location>
</feature>
<dbReference type="Gene3D" id="1.20.5.930">
    <property type="entry name" value="Bicelle-embedded integrin alpha(iib) transmembrane segment"/>
    <property type="match status" value="2"/>
</dbReference>
<feature type="repeat" description="FG-GAP" evidence="15">
    <location>
        <begin position="454"/>
        <end position="514"/>
    </location>
</feature>
<keyword evidence="9 16" id="KW-1133">Transmembrane helix</keyword>
<dbReference type="Gene3D" id="2.60.40.1460">
    <property type="entry name" value="Integrin domains. Chain A, domain 2"/>
    <property type="match status" value="2"/>
</dbReference>
<dbReference type="InterPro" id="IPR018184">
    <property type="entry name" value="Integrin_alpha_C_CS"/>
</dbReference>
<dbReference type="PROSITE" id="PS00242">
    <property type="entry name" value="INTEGRIN_ALPHA"/>
    <property type="match status" value="1"/>
</dbReference>
<evidence type="ECO:0000256" key="8">
    <source>
        <dbReference type="ARBA" id="ARBA00022889"/>
    </source>
</evidence>
<feature type="transmembrane region" description="Helical" evidence="16">
    <location>
        <begin position="1505"/>
        <end position="1527"/>
    </location>
</feature>
<keyword evidence="11 16" id="KW-0472">Membrane</keyword>
<dbReference type="InterPro" id="IPR028994">
    <property type="entry name" value="Integrin_alpha_N"/>
</dbReference>
<dbReference type="GO" id="GO:0046872">
    <property type="term" value="F:metal ion binding"/>
    <property type="evidence" value="ECO:0007669"/>
    <property type="project" value="UniProtKB-KW"/>
</dbReference>
<dbReference type="EMBL" id="KE672876">
    <property type="protein sequence ID" value="ERE78868.1"/>
    <property type="molecule type" value="Genomic_DNA"/>
</dbReference>
<dbReference type="PRINTS" id="PR01185">
    <property type="entry name" value="INTEGRINA"/>
</dbReference>
<evidence type="ECO:0000256" key="7">
    <source>
        <dbReference type="ARBA" id="ARBA00022837"/>
    </source>
</evidence>
<evidence type="ECO:0000256" key="11">
    <source>
        <dbReference type="ARBA" id="ARBA00023136"/>
    </source>
</evidence>
<dbReference type="PANTHER" id="PTHR23220">
    <property type="entry name" value="INTEGRIN ALPHA"/>
    <property type="match status" value="1"/>
</dbReference>
<name>A0A061IC46_CRIGR</name>
<dbReference type="SUPFAM" id="SSF69179">
    <property type="entry name" value="Integrin domains"/>
    <property type="match status" value="5"/>
</dbReference>
<dbReference type="SMART" id="SM00327">
    <property type="entry name" value="VWA"/>
    <property type="match status" value="2"/>
</dbReference>
<keyword evidence="3 16" id="KW-0812">Transmembrane</keyword>
<dbReference type="InterPro" id="IPR002035">
    <property type="entry name" value="VWF_A"/>
</dbReference>